<accession>A0A2L0ETR4</accession>
<dbReference type="AlphaFoldDB" id="A0A2L0ETR4"/>
<dbReference type="InterPro" id="IPR014867">
    <property type="entry name" value="Spore_coat_CotH_CotH2/3/7"/>
</dbReference>
<gene>
    <name evidence="1" type="ORF">SOCE26_041240</name>
</gene>
<dbReference type="OrthoDB" id="258535at2"/>
<reference evidence="1 2" key="1">
    <citation type="submission" date="2015-09" db="EMBL/GenBank/DDBJ databases">
        <title>Sorangium comparison.</title>
        <authorList>
            <person name="Zaburannyi N."/>
            <person name="Bunk B."/>
            <person name="Overmann J."/>
            <person name="Mueller R."/>
        </authorList>
    </citation>
    <scope>NUCLEOTIDE SEQUENCE [LARGE SCALE GENOMIC DNA]</scope>
    <source>
        <strain evidence="1 2">So ce26</strain>
    </source>
</reference>
<name>A0A2L0ETR4_SORCE</name>
<dbReference type="PANTHER" id="PTHR40050:SF1">
    <property type="entry name" value="INNER SPORE COAT PROTEIN H"/>
    <property type="match status" value="1"/>
</dbReference>
<evidence type="ECO:0000313" key="1">
    <source>
        <dbReference type="EMBL" id="AUX42691.1"/>
    </source>
</evidence>
<sequence length="439" mass="48535">MKCEPWILIALSAAALVAGCGGESPPAAQPSSCEPPDPALAERDADELFAGSEVLRFDFNLPAERWTALKASASDEEYVESEVCYQGKSLGVAGLRFKGGSGTLDECVEEGEEITCPKLSMKVKFDEYVDGQRFYDMRRMNFHAMTRDDTKLRERLAYDLYREMGVAAPRSAWATLYVNGETLGLYAVVEEIDGRFVDHHFPDDQDGALYKEAWPISTETSYYAERIDANEEEATHAGFVAFAEALAVSEGQARLAALLEWTDVAELARYMAVDDAIMNFDGASTFYVDDKDGSVSNHNYFFYEEPSSGTFRLIPWDLDNTLNLAAFENYGEVPHWTEAPADCAAEFPVYMGDETVRAPGCDPLFGGLSEDVAGYQAALDDLLAGPFSEARLQAEVKRYADLLRAAVAADPYGPTVEAWERSVARLESDIPLMRERLAR</sequence>
<dbReference type="Pfam" id="PF08757">
    <property type="entry name" value="CotH"/>
    <property type="match status" value="1"/>
</dbReference>
<dbReference type="PROSITE" id="PS51257">
    <property type="entry name" value="PROKAR_LIPOPROTEIN"/>
    <property type="match status" value="1"/>
</dbReference>
<dbReference type="PANTHER" id="PTHR40050">
    <property type="entry name" value="INNER SPORE COAT PROTEIN H"/>
    <property type="match status" value="1"/>
</dbReference>
<dbReference type="Proteomes" id="UP000238348">
    <property type="component" value="Chromosome"/>
</dbReference>
<organism evidence="1 2">
    <name type="scientific">Sorangium cellulosum</name>
    <name type="common">Polyangium cellulosum</name>
    <dbReference type="NCBI Taxonomy" id="56"/>
    <lineage>
        <taxon>Bacteria</taxon>
        <taxon>Pseudomonadati</taxon>
        <taxon>Myxococcota</taxon>
        <taxon>Polyangia</taxon>
        <taxon>Polyangiales</taxon>
        <taxon>Polyangiaceae</taxon>
        <taxon>Sorangium</taxon>
    </lineage>
</organism>
<protein>
    <recommendedName>
        <fullName evidence="3">Spore coat protein</fullName>
    </recommendedName>
</protein>
<proteinExistence type="predicted"/>
<evidence type="ECO:0008006" key="3">
    <source>
        <dbReference type="Google" id="ProtNLM"/>
    </source>
</evidence>
<dbReference type="RefSeq" id="WP_104981465.1">
    <property type="nucleotide sequence ID" value="NZ_CP012673.1"/>
</dbReference>
<evidence type="ECO:0000313" key="2">
    <source>
        <dbReference type="Proteomes" id="UP000238348"/>
    </source>
</evidence>
<dbReference type="EMBL" id="CP012673">
    <property type="protein sequence ID" value="AUX42691.1"/>
    <property type="molecule type" value="Genomic_DNA"/>
</dbReference>